<dbReference type="Proteomes" id="UP000051733">
    <property type="component" value="Unassembled WGS sequence"/>
</dbReference>
<protein>
    <submittedName>
        <fullName evidence="2">C-di-GMP-specific phosphodiesterase</fullName>
    </submittedName>
</protein>
<dbReference type="InterPro" id="IPR035919">
    <property type="entry name" value="EAL_sf"/>
</dbReference>
<dbReference type="Pfam" id="PF00563">
    <property type="entry name" value="EAL"/>
    <property type="match status" value="1"/>
</dbReference>
<organism evidence="2 3">
    <name type="scientific">Paucilactobacillus vaccinostercus DSM 20634</name>
    <dbReference type="NCBI Taxonomy" id="1423813"/>
    <lineage>
        <taxon>Bacteria</taxon>
        <taxon>Bacillati</taxon>
        <taxon>Bacillota</taxon>
        <taxon>Bacilli</taxon>
        <taxon>Lactobacillales</taxon>
        <taxon>Lactobacillaceae</taxon>
        <taxon>Paucilactobacillus</taxon>
    </lineage>
</organism>
<dbReference type="Gene3D" id="3.20.20.450">
    <property type="entry name" value="EAL domain"/>
    <property type="match status" value="1"/>
</dbReference>
<sequence length="226" mass="26778">MYRYFIQPQLNKFNNSIIGYELLIRELIDDRWKLPQYFSDIPTDIMVDTLLKTTASLALKVGAVSFNLNRTQIMNEAVDDALMRCQDRLRPLKLIIEVTEEPGDEKISNQELLGMLSRFWEHGMDISLDDVGTGENSYEHIKDFLPITAELKFALQNFDEHIQDRSLQRRIRRWQKIAHDNRQRFIIEGIEDRTDDQVADELEIKYRQGYYYGKPHLLKIEKTDHE</sequence>
<dbReference type="PANTHER" id="PTHR33121:SF82">
    <property type="entry name" value="SIGNAL TRANSDUCTION PROTEIN CONTAINING A EAL DOMAIN"/>
    <property type="match status" value="1"/>
</dbReference>
<evidence type="ECO:0000313" key="2">
    <source>
        <dbReference type="EMBL" id="KRM62293.1"/>
    </source>
</evidence>
<feature type="domain" description="EAL" evidence="1">
    <location>
        <begin position="1"/>
        <end position="226"/>
    </location>
</feature>
<dbReference type="EMBL" id="AYYY01000007">
    <property type="protein sequence ID" value="KRM62293.1"/>
    <property type="molecule type" value="Genomic_DNA"/>
</dbReference>
<dbReference type="SUPFAM" id="SSF141868">
    <property type="entry name" value="EAL domain-like"/>
    <property type="match status" value="1"/>
</dbReference>
<dbReference type="InterPro" id="IPR050706">
    <property type="entry name" value="Cyclic-di-GMP_PDE-like"/>
</dbReference>
<dbReference type="PROSITE" id="PS50883">
    <property type="entry name" value="EAL"/>
    <property type="match status" value="1"/>
</dbReference>
<comment type="caution">
    <text evidence="2">The sequence shown here is derived from an EMBL/GenBank/DDBJ whole genome shotgun (WGS) entry which is preliminary data.</text>
</comment>
<name>A0A0R2A6K5_9LACO</name>
<dbReference type="InterPro" id="IPR001633">
    <property type="entry name" value="EAL_dom"/>
</dbReference>
<dbReference type="OrthoDB" id="8731447at2"/>
<dbReference type="AlphaFoldDB" id="A0A0R2A6K5"/>
<gene>
    <name evidence="2" type="ORF">FC26_GL000079</name>
</gene>
<dbReference type="PATRIC" id="fig|1423813.3.peg.81"/>
<dbReference type="SMART" id="SM00052">
    <property type="entry name" value="EAL"/>
    <property type="match status" value="1"/>
</dbReference>
<dbReference type="RefSeq" id="WP_057777692.1">
    <property type="nucleotide sequence ID" value="NZ_AYYY01000007.1"/>
</dbReference>
<evidence type="ECO:0000313" key="3">
    <source>
        <dbReference type="Proteomes" id="UP000051733"/>
    </source>
</evidence>
<proteinExistence type="predicted"/>
<dbReference type="STRING" id="1423813.FC26_GL000079"/>
<dbReference type="PANTHER" id="PTHR33121">
    <property type="entry name" value="CYCLIC DI-GMP PHOSPHODIESTERASE PDEF"/>
    <property type="match status" value="1"/>
</dbReference>
<dbReference type="GO" id="GO:0071111">
    <property type="term" value="F:cyclic-guanylate-specific phosphodiesterase activity"/>
    <property type="evidence" value="ECO:0007669"/>
    <property type="project" value="InterPro"/>
</dbReference>
<accession>A0A0R2A6K5</accession>
<keyword evidence="3" id="KW-1185">Reference proteome</keyword>
<evidence type="ECO:0000259" key="1">
    <source>
        <dbReference type="PROSITE" id="PS50883"/>
    </source>
</evidence>
<reference evidence="2 3" key="1">
    <citation type="journal article" date="2015" name="Genome Announc.">
        <title>Expanding the biotechnology potential of lactobacilli through comparative genomics of 213 strains and associated genera.</title>
        <authorList>
            <person name="Sun Z."/>
            <person name="Harris H.M."/>
            <person name="McCann A."/>
            <person name="Guo C."/>
            <person name="Argimon S."/>
            <person name="Zhang W."/>
            <person name="Yang X."/>
            <person name="Jeffery I.B."/>
            <person name="Cooney J.C."/>
            <person name="Kagawa T.F."/>
            <person name="Liu W."/>
            <person name="Song Y."/>
            <person name="Salvetti E."/>
            <person name="Wrobel A."/>
            <person name="Rasinkangas P."/>
            <person name="Parkhill J."/>
            <person name="Rea M.C."/>
            <person name="O'Sullivan O."/>
            <person name="Ritari J."/>
            <person name="Douillard F.P."/>
            <person name="Paul Ross R."/>
            <person name="Yang R."/>
            <person name="Briner A.E."/>
            <person name="Felis G.E."/>
            <person name="de Vos W.M."/>
            <person name="Barrangou R."/>
            <person name="Klaenhammer T.R."/>
            <person name="Caufield P.W."/>
            <person name="Cui Y."/>
            <person name="Zhang H."/>
            <person name="O'Toole P.W."/>
        </authorList>
    </citation>
    <scope>NUCLEOTIDE SEQUENCE [LARGE SCALE GENOMIC DNA]</scope>
    <source>
        <strain evidence="2 3">DSM 20634</strain>
    </source>
</reference>